<protein>
    <recommendedName>
        <fullName evidence="4">Alanine racemase</fullName>
        <ecNumber evidence="4">5.1.1.1</ecNumber>
    </recommendedName>
</protein>
<dbReference type="InterPro" id="IPR000821">
    <property type="entry name" value="Ala_racemase"/>
</dbReference>
<dbReference type="RefSeq" id="WP_400878913.1">
    <property type="nucleotide sequence ID" value="NZ_JBIWXY010000001.1"/>
</dbReference>
<dbReference type="InterPro" id="IPR011079">
    <property type="entry name" value="Ala_racemase_C"/>
</dbReference>
<keyword evidence="6" id="KW-0808">Transferase</keyword>
<feature type="binding site" evidence="4">
    <location>
        <position position="301"/>
    </location>
    <ligand>
        <name>substrate</name>
    </ligand>
</feature>
<comment type="pathway">
    <text evidence="4">Amino-acid biosynthesis; D-alanine biosynthesis; D-alanine from L-alanine: step 1/1.</text>
</comment>
<dbReference type="InterPro" id="IPR009006">
    <property type="entry name" value="Ala_racemase/Decarboxylase_C"/>
</dbReference>
<feature type="modified residue" description="N6-(pyridoxal phosphate)lysine" evidence="4">
    <location>
        <position position="34"/>
    </location>
</feature>
<dbReference type="Proteomes" id="UP001617669">
    <property type="component" value="Unassembled WGS sequence"/>
</dbReference>
<dbReference type="GO" id="GO:0032259">
    <property type="term" value="P:methylation"/>
    <property type="evidence" value="ECO:0007669"/>
    <property type="project" value="UniProtKB-KW"/>
</dbReference>
<keyword evidence="2 4" id="KW-0663">Pyridoxal phosphate</keyword>
<dbReference type="GO" id="GO:0008168">
    <property type="term" value="F:methyltransferase activity"/>
    <property type="evidence" value="ECO:0007669"/>
    <property type="project" value="UniProtKB-KW"/>
</dbReference>
<feature type="binding site" evidence="4">
    <location>
        <position position="131"/>
    </location>
    <ligand>
        <name>substrate</name>
    </ligand>
</feature>
<comment type="function">
    <text evidence="4">Catalyzes the interconversion of L-alanine and D-alanine. May also act on other amino acids.</text>
</comment>
<dbReference type="EMBL" id="JBIWXY010000001">
    <property type="protein sequence ID" value="MFJ5445110.1"/>
    <property type="molecule type" value="Genomic_DNA"/>
</dbReference>
<evidence type="ECO:0000256" key="3">
    <source>
        <dbReference type="ARBA" id="ARBA00023235"/>
    </source>
</evidence>
<keyword evidence="3 4" id="KW-0413">Isomerase</keyword>
<dbReference type="PANTHER" id="PTHR30511:SF0">
    <property type="entry name" value="ALANINE RACEMASE, CATABOLIC-RELATED"/>
    <property type="match status" value="1"/>
</dbReference>
<dbReference type="EC" id="5.1.1.1" evidence="4"/>
<dbReference type="SMART" id="SM01005">
    <property type="entry name" value="Ala_racemase_C"/>
    <property type="match status" value="1"/>
</dbReference>
<organism evidence="6 7">
    <name type="scientific">Methylobacillus methanolivorans</name>
    <dbReference type="NCBI Taxonomy" id="1848927"/>
    <lineage>
        <taxon>Bacteria</taxon>
        <taxon>Pseudomonadati</taxon>
        <taxon>Pseudomonadota</taxon>
        <taxon>Betaproteobacteria</taxon>
        <taxon>Nitrosomonadales</taxon>
        <taxon>Methylophilaceae</taxon>
        <taxon>Methylobacillus</taxon>
    </lineage>
</organism>
<reference evidence="6 7" key="1">
    <citation type="submission" date="2024-11" db="EMBL/GenBank/DDBJ databases">
        <authorList>
            <person name="Kaparullina E.N."/>
            <person name="Delegan Y.A."/>
            <person name="Doronina N.V."/>
        </authorList>
    </citation>
    <scope>NUCLEOTIDE SEQUENCE [LARGE SCALE GENOMIC DNA]</scope>
    <source>
        <strain evidence="6 7">7sh_L</strain>
    </source>
</reference>
<comment type="caution">
    <text evidence="6">The sequence shown here is derived from an EMBL/GenBank/DDBJ whole genome shotgun (WGS) entry which is preliminary data.</text>
</comment>
<dbReference type="PROSITE" id="PS00395">
    <property type="entry name" value="ALANINE_RACEMASE"/>
    <property type="match status" value="1"/>
</dbReference>
<dbReference type="Gene3D" id="3.20.20.10">
    <property type="entry name" value="Alanine racemase"/>
    <property type="match status" value="1"/>
</dbReference>
<comment type="similarity">
    <text evidence="4">Belongs to the alanine racemase family.</text>
</comment>
<dbReference type="Pfam" id="PF00842">
    <property type="entry name" value="Ala_racemase_C"/>
    <property type="match status" value="1"/>
</dbReference>
<dbReference type="NCBIfam" id="TIGR00492">
    <property type="entry name" value="alr"/>
    <property type="match status" value="1"/>
</dbReference>
<comment type="cofactor">
    <cofactor evidence="1 4">
        <name>pyridoxal 5'-phosphate</name>
        <dbReference type="ChEBI" id="CHEBI:597326"/>
    </cofactor>
</comment>
<gene>
    <name evidence="6" type="primary">alr</name>
    <name evidence="6" type="ORF">ACIKP9_02595</name>
</gene>
<keyword evidence="6" id="KW-0489">Methyltransferase</keyword>
<name>A0ABW8GIA3_9PROT</name>
<evidence type="ECO:0000256" key="2">
    <source>
        <dbReference type="ARBA" id="ARBA00022898"/>
    </source>
</evidence>
<comment type="catalytic activity">
    <reaction evidence="4">
        <text>L-alanine = D-alanine</text>
        <dbReference type="Rhea" id="RHEA:20249"/>
        <dbReference type="ChEBI" id="CHEBI:57416"/>
        <dbReference type="ChEBI" id="CHEBI:57972"/>
        <dbReference type="EC" id="5.1.1.1"/>
    </reaction>
</comment>
<dbReference type="Pfam" id="PF01168">
    <property type="entry name" value="Ala_racemase_N"/>
    <property type="match status" value="1"/>
</dbReference>
<evidence type="ECO:0000313" key="7">
    <source>
        <dbReference type="Proteomes" id="UP001617669"/>
    </source>
</evidence>
<accession>A0ABW8GIA3</accession>
<evidence type="ECO:0000313" key="6">
    <source>
        <dbReference type="EMBL" id="MFJ5445110.1"/>
    </source>
</evidence>
<feature type="domain" description="Alanine racemase C-terminal" evidence="5">
    <location>
        <begin position="232"/>
        <end position="356"/>
    </location>
</feature>
<evidence type="ECO:0000256" key="4">
    <source>
        <dbReference type="HAMAP-Rule" id="MF_01201"/>
    </source>
</evidence>
<keyword evidence="7" id="KW-1185">Reference proteome</keyword>
<sequence length="357" mass="37419">MRATKATIDLGALRHNLQLVRRHAPASKILAVVKADAYGHGLLRAAPGLEDADGFGVLRLGEALALREAGYSQQLLLLEGVFSADELDAAAMHDVSIVVHHDAQLAMLEARAATLAKPISVFLKMNSGMNRLGFKPQAYKAALQRLEACLGVAAIQLMTHFATADDEHGIASQLGVFDDATAGASYPVSLANSAAILRFPEAHRDWVRPGIILYGATPVTGVTAASFGLQPVMHFTSEVIAVQTLEAGEILGYGARFTATQTTRVAIVACGYADGYPRHAPNGTPIAVDGQLTQTLGRVSMDMLVADITYLPNAGVGSVVELWGGVVPVDAVAEAAGTVGYELLCAVAPRVVFKVTG</sequence>
<dbReference type="SUPFAM" id="SSF50621">
    <property type="entry name" value="Alanine racemase C-terminal domain-like"/>
    <property type="match status" value="1"/>
</dbReference>
<feature type="active site" description="Proton acceptor; specific for L-alanine" evidence="4">
    <location>
        <position position="253"/>
    </location>
</feature>
<evidence type="ECO:0000259" key="5">
    <source>
        <dbReference type="SMART" id="SM01005"/>
    </source>
</evidence>
<dbReference type="HAMAP" id="MF_01201">
    <property type="entry name" value="Ala_racemase"/>
    <property type="match status" value="1"/>
</dbReference>
<dbReference type="PRINTS" id="PR00992">
    <property type="entry name" value="ALARACEMASE"/>
</dbReference>
<dbReference type="InterPro" id="IPR001608">
    <property type="entry name" value="Ala_racemase_N"/>
</dbReference>
<dbReference type="SUPFAM" id="SSF51419">
    <property type="entry name" value="PLP-binding barrel"/>
    <property type="match status" value="1"/>
</dbReference>
<dbReference type="CDD" id="cd06827">
    <property type="entry name" value="PLPDE_III_AR_proteobact"/>
    <property type="match status" value="1"/>
</dbReference>
<dbReference type="InterPro" id="IPR020622">
    <property type="entry name" value="Ala_racemase_pyridoxalP-BS"/>
</dbReference>
<dbReference type="InterPro" id="IPR029066">
    <property type="entry name" value="PLP-binding_barrel"/>
</dbReference>
<dbReference type="GO" id="GO:0008784">
    <property type="term" value="F:alanine racemase activity"/>
    <property type="evidence" value="ECO:0007669"/>
    <property type="project" value="UniProtKB-EC"/>
</dbReference>
<evidence type="ECO:0000256" key="1">
    <source>
        <dbReference type="ARBA" id="ARBA00001933"/>
    </source>
</evidence>
<proteinExistence type="inferred from homology"/>
<dbReference type="Gene3D" id="2.40.37.10">
    <property type="entry name" value="Lyase, Ornithine Decarboxylase, Chain A, domain 1"/>
    <property type="match status" value="1"/>
</dbReference>
<feature type="active site" description="Proton acceptor; specific for D-alanine" evidence="4">
    <location>
        <position position="34"/>
    </location>
</feature>
<dbReference type="PANTHER" id="PTHR30511">
    <property type="entry name" value="ALANINE RACEMASE"/>
    <property type="match status" value="1"/>
</dbReference>